<dbReference type="EMBL" id="VIWX01000003">
    <property type="protein sequence ID" value="TWF94976.1"/>
    <property type="molecule type" value="Genomic_DNA"/>
</dbReference>
<evidence type="ECO:0000313" key="3">
    <source>
        <dbReference type="EMBL" id="TWF94976.1"/>
    </source>
</evidence>
<sequence length="393" mass="43810">MITWLFTQVWLWSLAAFLVGAFVTWALFVRPLRRRLKQELNRPHYDEPLYDQPVYDETVYDEPVYERAHEVYEDEPVTEHRAAPLDLLDQHPGQREHSEDQFGEWDRRPRPWVAPGATTRSDLVETQHVPEPEPEPAPVPEPEPEPAAGDNTWFRNPEFEETRNEQRPSQFPPGADEEPDQLSGQLRSLFEPESAAASEEPYTPPVGADATQVIPAVPAEQKGKSSQLSGSLGGDGAASEPLPKRTPQPRGDAAQADRPHIPDSLRQRVEHAEPLSPEQADEDPAGIRLVDNPDDSAPLPRRTPGAGPHPGRDGKWEKASEAPEAAAETRQVPAAQQAQSAGSTGPMIKGHSASRQYHTPDSPHYDQITADVWFRNPSDAETAGFEPWNRTRR</sequence>
<feature type="compositionally biased region" description="Low complexity" evidence="1">
    <location>
        <begin position="191"/>
        <end position="201"/>
    </location>
</feature>
<reference evidence="3 4" key="1">
    <citation type="submission" date="2019-06" db="EMBL/GenBank/DDBJ databases">
        <title>Sequencing the genomes of 1000 actinobacteria strains.</title>
        <authorList>
            <person name="Klenk H.-P."/>
        </authorList>
    </citation>
    <scope>NUCLEOTIDE SEQUENCE [LARGE SCALE GENOMIC DNA]</scope>
    <source>
        <strain evidence="3 4">DSM 46699</strain>
    </source>
</reference>
<dbReference type="RefSeq" id="WP_145741324.1">
    <property type="nucleotide sequence ID" value="NZ_VIWX01000003.1"/>
</dbReference>
<evidence type="ECO:0000313" key="4">
    <source>
        <dbReference type="Proteomes" id="UP000316184"/>
    </source>
</evidence>
<feature type="compositionally biased region" description="Basic and acidic residues" evidence="1">
    <location>
        <begin position="255"/>
        <end position="273"/>
    </location>
</feature>
<protein>
    <submittedName>
        <fullName evidence="3">Uncharacterized protein</fullName>
    </submittedName>
</protein>
<dbReference type="Proteomes" id="UP000316184">
    <property type="component" value="Unassembled WGS sequence"/>
</dbReference>
<name>A0A561U6L0_9PSEU</name>
<feature type="region of interest" description="Disordered" evidence="1">
    <location>
        <begin position="88"/>
        <end position="370"/>
    </location>
</feature>
<proteinExistence type="predicted"/>
<keyword evidence="4" id="KW-1185">Reference proteome</keyword>
<feature type="compositionally biased region" description="Basic and acidic residues" evidence="1">
    <location>
        <begin position="157"/>
        <end position="166"/>
    </location>
</feature>
<dbReference type="OrthoDB" id="3700401at2"/>
<organism evidence="3 4">
    <name type="scientific">Saccharopolyspora dendranthemae</name>
    <dbReference type="NCBI Taxonomy" id="1181886"/>
    <lineage>
        <taxon>Bacteria</taxon>
        <taxon>Bacillati</taxon>
        <taxon>Actinomycetota</taxon>
        <taxon>Actinomycetes</taxon>
        <taxon>Pseudonocardiales</taxon>
        <taxon>Pseudonocardiaceae</taxon>
        <taxon>Saccharopolyspora</taxon>
    </lineage>
</organism>
<evidence type="ECO:0000256" key="1">
    <source>
        <dbReference type="SAM" id="MobiDB-lite"/>
    </source>
</evidence>
<comment type="caution">
    <text evidence="3">The sequence shown here is derived from an EMBL/GenBank/DDBJ whole genome shotgun (WGS) entry which is preliminary data.</text>
</comment>
<dbReference type="AlphaFoldDB" id="A0A561U6L0"/>
<feature type="transmembrane region" description="Helical" evidence="2">
    <location>
        <begin position="6"/>
        <end position="28"/>
    </location>
</feature>
<feature type="compositionally biased region" description="Basic and acidic residues" evidence="1">
    <location>
        <begin position="122"/>
        <end position="131"/>
    </location>
</feature>
<keyword evidence="2" id="KW-1133">Transmembrane helix</keyword>
<feature type="compositionally biased region" description="Basic and acidic residues" evidence="1">
    <location>
        <begin position="88"/>
        <end position="109"/>
    </location>
</feature>
<feature type="compositionally biased region" description="Low complexity" evidence="1">
    <location>
        <begin position="322"/>
        <end position="341"/>
    </location>
</feature>
<evidence type="ECO:0000256" key="2">
    <source>
        <dbReference type="SAM" id="Phobius"/>
    </source>
</evidence>
<gene>
    <name evidence="3" type="ORF">FHU35_13697</name>
</gene>
<accession>A0A561U6L0</accession>
<keyword evidence="2" id="KW-0472">Membrane</keyword>
<keyword evidence="2" id="KW-0812">Transmembrane</keyword>
<feature type="compositionally biased region" description="Basic and acidic residues" evidence="1">
    <location>
        <begin position="310"/>
        <end position="321"/>
    </location>
</feature>